<dbReference type="InterPro" id="IPR050235">
    <property type="entry name" value="CK1_Ser-Thr_kinase"/>
</dbReference>
<dbReference type="Gramene" id="PHT72007">
    <property type="protein sequence ID" value="PHT72007"/>
    <property type="gene ID" value="T459_22792"/>
</dbReference>
<dbReference type="STRING" id="4072.A0A2G2YQH3"/>
<dbReference type="SMART" id="SM00220">
    <property type="entry name" value="S_TKc"/>
    <property type="match status" value="1"/>
</dbReference>
<proteinExistence type="inferred from homology"/>
<evidence type="ECO:0000313" key="6">
    <source>
        <dbReference type="Proteomes" id="UP000222542"/>
    </source>
</evidence>
<feature type="region of interest" description="Disordered" evidence="3">
    <location>
        <begin position="1"/>
        <end position="37"/>
    </location>
</feature>
<dbReference type="Proteomes" id="UP000222542">
    <property type="component" value="Unassembled WGS sequence"/>
</dbReference>
<sequence length="335" mass="37163">MNHLHLMKRRKGKGNATAVGKGPSGTTHRRPSGTSRDRGIRLIILDPEPPCDVLPQVAPVGVAEAAFNRIDRAADKKISMDGGGSADKVIGVEEEADTTPIPDKVQVGNSHVYKIKKKLGKGGFGQVYVGRRTSRGTERTGPDAVEVALMFEHQNSKGCNYGPPYEWQVYNTLNGRCGILWVHFKGQQRHFYILVTFVFRHGHALTQLVGCLEFFRPVMSPNLVACITVEAISILQKLHLKGFVHGDVKPENFLLGLPGSADKKKLYLIDLSLDGKMQHLVYTLNMTRGQIYSVNLKEYVDDMMVPGESRRVQNLIELSEFRTVSELTVSDSPEI</sequence>
<dbReference type="GO" id="GO:0005524">
    <property type="term" value="F:ATP binding"/>
    <property type="evidence" value="ECO:0007669"/>
    <property type="project" value="InterPro"/>
</dbReference>
<keyword evidence="6" id="KW-1185">Reference proteome</keyword>
<gene>
    <name evidence="5" type="ORF">T459_22792</name>
</gene>
<organism evidence="5 6">
    <name type="scientific">Capsicum annuum</name>
    <name type="common">Capsicum pepper</name>
    <dbReference type="NCBI Taxonomy" id="4072"/>
    <lineage>
        <taxon>Eukaryota</taxon>
        <taxon>Viridiplantae</taxon>
        <taxon>Streptophyta</taxon>
        <taxon>Embryophyta</taxon>
        <taxon>Tracheophyta</taxon>
        <taxon>Spermatophyta</taxon>
        <taxon>Magnoliopsida</taxon>
        <taxon>eudicotyledons</taxon>
        <taxon>Gunneridae</taxon>
        <taxon>Pentapetalae</taxon>
        <taxon>asterids</taxon>
        <taxon>lamiids</taxon>
        <taxon>Solanales</taxon>
        <taxon>Solanaceae</taxon>
        <taxon>Solanoideae</taxon>
        <taxon>Capsiceae</taxon>
        <taxon>Capsicum</taxon>
    </lineage>
</organism>
<accession>A0A2G2YQH3</accession>
<dbReference type="EC" id="2.7.11.1" evidence="2"/>
<feature type="domain" description="Protein kinase" evidence="4">
    <location>
        <begin position="113"/>
        <end position="335"/>
    </location>
</feature>
<comment type="caution">
    <text evidence="5">The sequence shown here is derived from an EMBL/GenBank/DDBJ whole genome shotgun (WGS) entry which is preliminary data.</text>
</comment>
<feature type="compositionally biased region" description="Basic residues" evidence="3">
    <location>
        <begin position="1"/>
        <end position="13"/>
    </location>
</feature>
<dbReference type="InterPro" id="IPR011009">
    <property type="entry name" value="Kinase-like_dom_sf"/>
</dbReference>
<reference evidence="5 6" key="1">
    <citation type="journal article" date="2014" name="Nat. Genet.">
        <title>Genome sequence of the hot pepper provides insights into the evolution of pungency in Capsicum species.</title>
        <authorList>
            <person name="Kim S."/>
            <person name="Park M."/>
            <person name="Yeom S.I."/>
            <person name="Kim Y.M."/>
            <person name="Lee J.M."/>
            <person name="Lee H.A."/>
            <person name="Seo E."/>
            <person name="Choi J."/>
            <person name="Cheong K."/>
            <person name="Kim K.T."/>
            <person name="Jung K."/>
            <person name="Lee G.W."/>
            <person name="Oh S.K."/>
            <person name="Bae C."/>
            <person name="Kim S.B."/>
            <person name="Lee H.Y."/>
            <person name="Kim S.Y."/>
            <person name="Kim M.S."/>
            <person name="Kang B.C."/>
            <person name="Jo Y.D."/>
            <person name="Yang H.B."/>
            <person name="Jeong H.J."/>
            <person name="Kang W.H."/>
            <person name="Kwon J.K."/>
            <person name="Shin C."/>
            <person name="Lim J.Y."/>
            <person name="Park J.H."/>
            <person name="Huh J.H."/>
            <person name="Kim J.S."/>
            <person name="Kim B.D."/>
            <person name="Cohen O."/>
            <person name="Paran I."/>
            <person name="Suh M.C."/>
            <person name="Lee S.B."/>
            <person name="Kim Y.K."/>
            <person name="Shin Y."/>
            <person name="Noh S.J."/>
            <person name="Park J."/>
            <person name="Seo Y.S."/>
            <person name="Kwon S.Y."/>
            <person name="Kim H.A."/>
            <person name="Park J.M."/>
            <person name="Kim H.J."/>
            <person name="Choi S.B."/>
            <person name="Bosland P.W."/>
            <person name="Reeves G."/>
            <person name="Jo S.H."/>
            <person name="Lee B.W."/>
            <person name="Cho H.T."/>
            <person name="Choi H.S."/>
            <person name="Lee M.S."/>
            <person name="Yu Y."/>
            <person name="Do Choi Y."/>
            <person name="Park B.S."/>
            <person name="van Deynze A."/>
            <person name="Ashrafi H."/>
            <person name="Hill T."/>
            <person name="Kim W.T."/>
            <person name="Pai H.S."/>
            <person name="Ahn H.K."/>
            <person name="Yeam I."/>
            <person name="Giovannoni J.J."/>
            <person name="Rose J.K."/>
            <person name="Sorensen I."/>
            <person name="Lee S.J."/>
            <person name="Kim R.W."/>
            <person name="Choi I.Y."/>
            <person name="Choi B.S."/>
            <person name="Lim J.S."/>
            <person name="Lee Y.H."/>
            <person name="Choi D."/>
        </authorList>
    </citation>
    <scope>NUCLEOTIDE SEQUENCE [LARGE SCALE GENOMIC DNA]</scope>
    <source>
        <strain evidence="6">cv. CM334</strain>
    </source>
</reference>
<dbReference type="PANTHER" id="PTHR11909">
    <property type="entry name" value="CASEIN KINASE-RELATED"/>
    <property type="match status" value="1"/>
</dbReference>
<dbReference type="PROSITE" id="PS00108">
    <property type="entry name" value="PROTEIN_KINASE_ST"/>
    <property type="match status" value="1"/>
</dbReference>
<dbReference type="AlphaFoldDB" id="A0A2G2YQH3"/>
<dbReference type="Gene3D" id="3.30.200.20">
    <property type="entry name" value="Phosphorylase Kinase, domain 1"/>
    <property type="match status" value="1"/>
</dbReference>
<dbReference type="Pfam" id="PF00069">
    <property type="entry name" value="Pkinase"/>
    <property type="match status" value="1"/>
</dbReference>
<evidence type="ECO:0000256" key="2">
    <source>
        <dbReference type="ARBA" id="ARBA00012513"/>
    </source>
</evidence>
<reference evidence="5 6" key="2">
    <citation type="journal article" date="2017" name="Genome Biol.">
        <title>New reference genome sequences of hot pepper reveal the massive evolution of plant disease-resistance genes by retroduplication.</title>
        <authorList>
            <person name="Kim S."/>
            <person name="Park J."/>
            <person name="Yeom S.I."/>
            <person name="Kim Y.M."/>
            <person name="Seo E."/>
            <person name="Kim K.T."/>
            <person name="Kim M.S."/>
            <person name="Lee J.M."/>
            <person name="Cheong K."/>
            <person name="Shin H.S."/>
            <person name="Kim S.B."/>
            <person name="Han K."/>
            <person name="Lee J."/>
            <person name="Park M."/>
            <person name="Lee H.A."/>
            <person name="Lee H.Y."/>
            <person name="Lee Y."/>
            <person name="Oh S."/>
            <person name="Lee J.H."/>
            <person name="Choi E."/>
            <person name="Choi E."/>
            <person name="Lee S.E."/>
            <person name="Jeon J."/>
            <person name="Kim H."/>
            <person name="Choi G."/>
            <person name="Song H."/>
            <person name="Lee J."/>
            <person name="Lee S.C."/>
            <person name="Kwon J.K."/>
            <person name="Lee H.Y."/>
            <person name="Koo N."/>
            <person name="Hong Y."/>
            <person name="Kim R.W."/>
            <person name="Kang W.H."/>
            <person name="Huh J.H."/>
            <person name="Kang B.C."/>
            <person name="Yang T.J."/>
            <person name="Lee Y.H."/>
            <person name="Bennetzen J.L."/>
            <person name="Choi D."/>
        </authorList>
    </citation>
    <scope>NUCLEOTIDE SEQUENCE [LARGE SCALE GENOMIC DNA]</scope>
    <source>
        <strain evidence="6">cv. CM334</strain>
    </source>
</reference>
<name>A0A2G2YQH3_CAPAN</name>
<comment type="similarity">
    <text evidence="1">Belongs to the protein kinase superfamily. CK1 Ser/Thr protein kinase family. Casein kinase I subfamily.</text>
</comment>
<dbReference type="InterPro" id="IPR000719">
    <property type="entry name" value="Prot_kinase_dom"/>
</dbReference>
<evidence type="ECO:0000256" key="3">
    <source>
        <dbReference type="SAM" id="MobiDB-lite"/>
    </source>
</evidence>
<dbReference type="EMBL" id="AYRZ02000009">
    <property type="protein sequence ID" value="PHT72007.1"/>
    <property type="molecule type" value="Genomic_DNA"/>
</dbReference>
<dbReference type="PROSITE" id="PS50011">
    <property type="entry name" value="PROTEIN_KINASE_DOM"/>
    <property type="match status" value="1"/>
</dbReference>
<dbReference type="InterPro" id="IPR008271">
    <property type="entry name" value="Ser/Thr_kinase_AS"/>
</dbReference>
<evidence type="ECO:0000256" key="1">
    <source>
        <dbReference type="ARBA" id="ARBA00005926"/>
    </source>
</evidence>
<evidence type="ECO:0000313" key="5">
    <source>
        <dbReference type="EMBL" id="PHT72007.1"/>
    </source>
</evidence>
<protein>
    <recommendedName>
        <fullName evidence="2">non-specific serine/threonine protein kinase</fullName>
        <ecNumber evidence="2">2.7.11.1</ecNumber>
    </recommendedName>
</protein>
<dbReference type="SUPFAM" id="SSF56112">
    <property type="entry name" value="Protein kinase-like (PK-like)"/>
    <property type="match status" value="1"/>
</dbReference>
<dbReference type="GO" id="GO:0004674">
    <property type="term" value="F:protein serine/threonine kinase activity"/>
    <property type="evidence" value="ECO:0007669"/>
    <property type="project" value="UniProtKB-EC"/>
</dbReference>
<evidence type="ECO:0000259" key="4">
    <source>
        <dbReference type="PROSITE" id="PS50011"/>
    </source>
</evidence>
<dbReference type="Gene3D" id="1.10.510.10">
    <property type="entry name" value="Transferase(Phosphotransferase) domain 1"/>
    <property type="match status" value="1"/>
</dbReference>